<name>A0ABS3INA1_9GAMM</name>
<sequence>MNYLSSHFRNMIMLSVNGISIVAYGFVLDSLIKLFSIDSYSAHTLIIIGSIAAFLPLIIKIDIFEKRASREDSHLIFWKKKEYKTTTCVQYSLLGILPIGEPREINSEHSLDQPSIQTIGNDIGDTLRLASHFLPIVNSYIDTAINLKKLAALPAPQK</sequence>
<organism evidence="2 3">
    <name type="scientific">Thiothrix fructosivorans</name>
    <dbReference type="NCBI Taxonomy" id="111770"/>
    <lineage>
        <taxon>Bacteria</taxon>
        <taxon>Pseudomonadati</taxon>
        <taxon>Pseudomonadota</taxon>
        <taxon>Gammaproteobacteria</taxon>
        <taxon>Thiotrichales</taxon>
        <taxon>Thiotrichaceae</taxon>
        <taxon>Thiothrix</taxon>
    </lineage>
</organism>
<proteinExistence type="predicted"/>
<reference evidence="2 3" key="1">
    <citation type="submission" date="2021-03" db="EMBL/GenBank/DDBJ databases">
        <title>Draft genome and methylome analysis of Thiotrix fructosivoruns ATCC 49748.</title>
        <authorList>
            <person name="Fomenkov A."/>
            <person name="Grabovich M.Y."/>
            <person name="Roberts R.J."/>
        </authorList>
    </citation>
    <scope>NUCLEOTIDE SEQUENCE [LARGE SCALE GENOMIC DNA]</scope>
    <source>
        <strain evidence="2 3">ATCC 49748</strain>
    </source>
</reference>
<keyword evidence="1" id="KW-0812">Transmembrane</keyword>
<dbReference type="EMBL" id="JAFMPM010000008">
    <property type="protein sequence ID" value="MBO0614502.1"/>
    <property type="molecule type" value="Genomic_DNA"/>
</dbReference>
<comment type="caution">
    <text evidence="2">The sequence shown here is derived from an EMBL/GenBank/DDBJ whole genome shotgun (WGS) entry which is preliminary data.</text>
</comment>
<keyword evidence="1" id="KW-1133">Transmembrane helix</keyword>
<protein>
    <submittedName>
        <fullName evidence="2">Uncharacterized protein</fullName>
    </submittedName>
</protein>
<accession>A0ABS3INA1</accession>
<evidence type="ECO:0000313" key="3">
    <source>
        <dbReference type="Proteomes" id="UP000664466"/>
    </source>
</evidence>
<keyword evidence="1" id="KW-0472">Membrane</keyword>
<evidence type="ECO:0000256" key="1">
    <source>
        <dbReference type="SAM" id="Phobius"/>
    </source>
</evidence>
<dbReference type="Proteomes" id="UP000664466">
    <property type="component" value="Unassembled WGS sequence"/>
</dbReference>
<keyword evidence="3" id="KW-1185">Reference proteome</keyword>
<feature type="transmembrane region" description="Helical" evidence="1">
    <location>
        <begin position="12"/>
        <end position="28"/>
    </location>
</feature>
<gene>
    <name evidence="2" type="ORF">J1836_16505</name>
</gene>
<feature type="transmembrane region" description="Helical" evidence="1">
    <location>
        <begin position="40"/>
        <end position="59"/>
    </location>
</feature>
<evidence type="ECO:0000313" key="2">
    <source>
        <dbReference type="EMBL" id="MBO0614502.1"/>
    </source>
</evidence>